<dbReference type="Proteomes" id="UP000062255">
    <property type="component" value="Chromosome"/>
</dbReference>
<dbReference type="Gene3D" id="3.30.450.40">
    <property type="match status" value="1"/>
</dbReference>
<gene>
    <name evidence="7" type="ORF">AFA91_19920</name>
</gene>
<feature type="domain" description="IclR-ED" evidence="6">
    <location>
        <begin position="84"/>
        <end position="264"/>
    </location>
</feature>
<dbReference type="Gene3D" id="1.10.10.10">
    <property type="entry name" value="Winged helix-like DNA-binding domain superfamily/Winged helix DNA-binding domain"/>
    <property type="match status" value="1"/>
</dbReference>
<dbReference type="PANTHER" id="PTHR30136:SF39">
    <property type="entry name" value="TRANSCRIPTIONAL REGULATORY PROTEIN"/>
    <property type="match status" value="1"/>
</dbReference>
<dbReference type="PATRIC" id="fig|134601.6.peg.4124"/>
<dbReference type="STRING" id="134601.AFA91_19920"/>
<feature type="domain" description="HTH iclR-type" evidence="5">
    <location>
        <begin position="21"/>
        <end position="83"/>
    </location>
</feature>
<evidence type="ECO:0008006" key="9">
    <source>
        <dbReference type="Google" id="ProtNLM"/>
    </source>
</evidence>
<reference evidence="7 8" key="1">
    <citation type="submission" date="2015-07" db="EMBL/GenBank/DDBJ databases">
        <title>Complete genome sequence of Mycobacterium goodii X7B, a facultative thermophilic biodesulfurizing bacterium.</title>
        <authorList>
            <person name="Yu B."/>
            <person name="Li F."/>
            <person name="Xu P."/>
        </authorList>
    </citation>
    <scope>NUCLEOTIDE SEQUENCE [LARGE SCALE GENOMIC DNA]</scope>
    <source>
        <strain evidence="7 8">X7B</strain>
    </source>
</reference>
<evidence type="ECO:0000313" key="8">
    <source>
        <dbReference type="Proteomes" id="UP000062255"/>
    </source>
</evidence>
<protein>
    <recommendedName>
        <fullName evidence="9">IclR family transcriptional regulator</fullName>
    </recommendedName>
</protein>
<accession>A0A0K0X8M4</accession>
<keyword evidence="1" id="KW-0805">Transcription regulation</keyword>
<dbReference type="InterPro" id="IPR036388">
    <property type="entry name" value="WH-like_DNA-bd_sf"/>
</dbReference>
<evidence type="ECO:0000256" key="1">
    <source>
        <dbReference type="ARBA" id="ARBA00023015"/>
    </source>
</evidence>
<dbReference type="Pfam" id="PF09339">
    <property type="entry name" value="HTH_IclR"/>
    <property type="match status" value="1"/>
</dbReference>
<dbReference type="GO" id="GO:0003700">
    <property type="term" value="F:DNA-binding transcription factor activity"/>
    <property type="evidence" value="ECO:0007669"/>
    <property type="project" value="TreeGrafter"/>
</dbReference>
<dbReference type="GO" id="GO:0045892">
    <property type="term" value="P:negative regulation of DNA-templated transcription"/>
    <property type="evidence" value="ECO:0007669"/>
    <property type="project" value="TreeGrafter"/>
</dbReference>
<evidence type="ECO:0000259" key="5">
    <source>
        <dbReference type="PROSITE" id="PS51077"/>
    </source>
</evidence>
<organism evidence="7 8">
    <name type="scientific">Mycolicibacterium goodii</name>
    <name type="common">Mycobacterium goodii</name>
    <dbReference type="NCBI Taxonomy" id="134601"/>
    <lineage>
        <taxon>Bacteria</taxon>
        <taxon>Bacillati</taxon>
        <taxon>Actinomycetota</taxon>
        <taxon>Actinomycetes</taxon>
        <taxon>Mycobacteriales</taxon>
        <taxon>Mycobacteriaceae</taxon>
        <taxon>Mycolicibacterium</taxon>
    </lineage>
</organism>
<dbReference type="AlphaFoldDB" id="A0A0K0X8M4"/>
<evidence type="ECO:0000259" key="6">
    <source>
        <dbReference type="PROSITE" id="PS51078"/>
    </source>
</evidence>
<proteinExistence type="predicted"/>
<dbReference type="InterPro" id="IPR005471">
    <property type="entry name" value="Tscrpt_reg_IclR_N"/>
</dbReference>
<name>A0A0K0X8M4_MYCGD</name>
<keyword evidence="3" id="KW-0804">Transcription</keyword>
<dbReference type="PROSITE" id="PS51078">
    <property type="entry name" value="ICLR_ED"/>
    <property type="match status" value="1"/>
</dbReference>
<dbReference type="SUPFAM" id="SSF46785">
    <property type="entry name" value="Winged helix' DNA-binding domain"/>
    <property type="match status" value="1"/>
</dbReference>
<dbReference type="InterPro" id="IPR014757">
    <property type="entry name" value="Tscrpt_reg_IclR_C"/>
</dbReference>
<dbReference type="GO" id="GO:0003677">
    <property type="term" value="F:DNA binding"/>
    <property type="evidence" value="ECO:0007669"/>
    <property type="project" value="UniProtKB-KW"/>
</dbReference>
<evidence type="ECO:0000256" key="3">
    <source>
        <dbReference type="ARBA" id="ARBA00023163"/>
    </source>
</evidence>
<evidence type="ECO:0000313" key="7">
    <source>
        <dbReference type="EMBL" id="AKS33779.1"/>
    </source>
</evidence>
<dbReference type="KEGG" id="mgo:AFA91_19920"/>
<dbReference type="PANTHER" id="PTHR30136">
    <property type="entry name" value="HELIX-TURN-HELIX TRANSCRIPTIONAL REGULATOR, ICLR FAMILY"/>
    <property type="match status" value="1"/>
</dbReference>
<dbReference type="SMART" id="SM00346">
    <property type="entry name" value="HTH_ICLR"/>
    <property type="match status" value="1"/>
</dbReference>
<feature type="compositionally biased region" description="Polar residues" evidence="4">
    <location>
        <begin position="1"/>
        <end position="16"/>
    </location>
</feature>
<dbReference type="SUPFAM" id="SSF55781">
    <property type="entry name" value="GAF domain-like"/>
    <property type="match status" value="1"/>
</dbReference>
<dbReference type="InterPro" id="IPR050707">
    <property type="entry name" value="HTH_MetabolicPath_Reg"/>
</dbReference>
<dbReference type="InterPro" id="IPR036390">
    <property type="entry name" value="WH_DNA-bd_sf"/>
</dbReference>
<dbReference type="PROSITE" id="PS51077">
    <property type="entry name" value="HTH_ICLR"/>
    <property type="match status" value="1"/>
</dbReference>
<keyword evidence="2" id="KW-0238">DNA-binding</keyword>
<sequence length="264" mass="28206">MRNEQVSLHNTVPLSGTTGGTGAADRVSDVLLLLMDATQPLGVTEVATELGMAKSVAHRVLRSLASRNLVEQAPGTAGYLLGPAAVAMGAKALSLSKLEREAAPLLRDLRDRTQETTLLSRPVAGGRVHVAQFESPQHVRMTVELGVFRPWHAGASGKILLAYAEPAFRDRAIALESEHYGLDEEAVRMLNEDLRHARERGYVTSSGERNPDAGAVAAPIFGVRGVVIAAISVCGPRSRLTATRAERIAPLLLDVSRRVSARLS</sequence>
<feature type="region of interest" description="Disordered" evidence="4">
    <location>
        <begin position="1"/>
        <end position="20"/>
    </location>
</feature>
<dbReference type="InterPro" id="IPR029016">
    <property type="entry name" value="GAF-like_dom_sf"/>
</dbReference>
<dbReference type="Pfam" id="PF01614">
    <property type="entry name" value="IclR_C"/>
    <property type="match status" value="1"/>
</dbReference>
<evidence type="ECO:0000256" key="2">
    <source>
        <dbReference type="ARBA" id="ARBA00023125"/>
    </source>
</evidence>
<dbReference type="EMBL" id="CP012150">
    <property type="protein sequence ID" value="AKS33779.1"/>
    <property type="molecule type" value="Genomic_DNA"/>
</dbReference>
<evidence type="ECO:0000256" key="4">
    <source>
        <dbReference type="SAM" id="MobiDB-lite"/>
    </source>
</evidence>